<evidence type="ECO:0000313" key="2">
    <source>
        <dbReference type="Proteomes" id="UP000230607"/>
    </source>
</evidence>
<name>A0A2H1FBS1_9ARCH</name>
<proteinExistence type="predicted"/>
<reference evidence="2" key="1">
    <citation type="submission" date="2017-03" db="EMBL/GenBank/DDBJ databases">
        <authorList>
            <person name="Herbold C."/>
        </authorList>
    </citation>
    <scope>NUCLEOTIDE SEQUENCE [LARGE SCALE GENOMIC DNA]</scope>
</reference>
<dbReference type="AlphaFoldDB" id="A0A2H1FBS1"/>
<gene>
    <name evidence="1" type="ORF">NCS_10016</name>
</gene>
<evidence type="ECO:0000313" key="1">
    <source>
        <dbReference type="EMBL" id="SMH70209.1"/>
    </source>
</evidence>
<dbReference type="EMBL" id="LT841358">
    <property type="protein sequence ID" value="SMH70209.1"/>
    <property type="molecule type" value="Genomic_DNA"/>
</dbReference>
<sequence length="182" mass="20849">MKPNAYMRKFPVHSVSFSQISSRLQEELKSNNPQIRFLLKKSPSLAFATINEIATRIGRKYNIKISLNFPERGKIEDYESYGTENIGFVFQRDSKSFPIPRDVIKSKALKVLESVQIQDAYMYEGKEGVRAIGLNYRLDILPSSLHIWGKINDEIANFCDWLLENCYEVKPGVDGAFNETSS</sequence>
<accession>A0A2H1FBS1</accession>
<organism evidence="1 2">
    <name type="scientific">Candidatus Nitrosotalea okcheonensis</name>
    <dbReference type="NCBI Taxonomy" id="1903276"/>
    <lineage>
        <taxon>Archaea</taxon>
        <taxon>Nitrososphaerota</taxon>
        <taxon>Nitrososphaeria</taxon>
        <taxon>Nitrosotaleales</taxon>
        <taxon>Nitrosotaleaceae</taxon>
        <taxon>Nitrosotalea</taxon>
    </lineage>
</organism>
<protein>
    <submittedName>
        <fullName evidence="1">Uncharacterized protein</fullName>
    </submittedName>
</protein>
<keyword evidence="2" id="KW-1185">Reference proteome</keyword>
<dbReference type="Proteomes" id="UP000230607">
    <property type="component" value="Chromosome 1"/>
</dbReference>